<dbReference type="GO" id="GO:0004177">
    <property type="term" value="F:aminopeptidase activity"/>
    <property type="evidence" value="ECO:0007669"/>
    <property type="project" value="UniProtKB-KW"/>
</dbReference>
<dbReference type="AlphaFoldDB" id="A0A379WN82"/>
<name>A0A379WN82_SALET</name>
<evidence type="ECO:0000313" key="1">
    <source>
        <dbReference type="EMBL" id="SUH35304.1"/>
    </source>
</evidence>
<keyword evidence="1" id="KW-0378">Hydrolase</keyword>
<sequence>MSDAEKKNTLLVINLDNLIVGDKLYFNSGKNTPEAGAYTDPAIGHLAIARRYGIAANTKSGTQSILPQRNGLL</sequence>
<accession>A0A379WN82</accession>
<keyword evidence="1" id="KW-0031">Aminopeptidase</keyword>
<evidence type="ECO:0000313" key="2">
    <source>
        <dbReference type="Proteomes" id="UP000254712"/>
    </source>
</evidence>
<reference evidence="1 2" key="1">
    <citation type="submission" date="2018-06" db="EMBL/GenBank/DDBJ databases">
        <authorList>
            <consortium name="Pathogen Informatics"/>
            <person name="Doyle S."/>
        </authorList>
    </citation>
    <scope>NUCLEOTIDE SEQUENCE [LARGE SCALE GENOMIC DNA]</scope>
    <source>
        <strain evidence="1 2">NCTC8261</strain>
    </source>
</reference>
<dbReference type="Proteomes" id="UP000254712">
    <property type="component" value="Unassembled WGS sequence"/>
</dbReference>
<proteinExistence type="predicted"/>
<organism evidence="1 2">
    <name type="scientific">Salmonella enterica I</name>
    <dbReference type="NCBI Taxonomy" id="59201"/>
    <lineage>
        <taxon>Bacteria</taxon>
        <taxon>Pseudomonadati</taxon>
        <taxon>Pseudomonadota</taxon>
        <taxon>Gammaproteobacteria</taxon>
        <taxon>Enterobacterales</taxon>
        <taxon>Enterobacteriaceae</taxon>
        <taxon>Salmonella</taxon>
    </lineage>
</organism>
<keyword evidence="1" id="KW-0645">Protease</keyword>
<gene>
    <name evidence="1" type="ORF">NCTC8261_01521</name>
</gene>
<protein>
    <submittedName>
        <fullName evidence="1">Alkaline phosphatase isozyme conversion aminopeptidase</fullName>
    </submittedName>
</protein>
<dbReference type="EMBL" id="UGXT01000002">
    <property type="protein sequence ID" value="SUH35304.1"/>
    <property type="molecule type" value="Genomic_DNA"/>
</dbReference>